<proteinExistence type="predicted"/>
<accession>A0A0M3HPJ7</accession>
<dbReference type="WBParaSite" id="ALUE_0000383601-mRNA-1">
    <property type="protein sequence ID" value="ALUE_0000383601-mRNA-1"/>
    <property type="gene ID" value="ALUE_0000383601"/>
</dbReference>
<sequence>MLISSWSKQIHLRDLVALEYKDAAFARLIEYPNGGEANMTMIATVNPYNSTNNNNHFKITDVTDEYEEEKHEKYLDQEGSLIEYCRLDHRENAKNQPNICVPSVVKCLSNRSTFVPADNFAQTNNSGTLRSNVSMTFAPLSVHVNMWRNGADDRQIPSLFFQKCLRVSPLLYQFTGMVLTINLGVTDGVDHWLGERVIRIDKDVTMGDYACFIDGGTTQKGRTKSDNVSELMRKKADAWRIASKLSSVSLRMLGLVLCVTQDVVWDTPSHSCAPEITTLHGKLYVDIVALILNQYCSLGFGCYALGNARYFQCAILEHLHSLSVISKLCEHFDSLHY</sequence>
<evidence type="ECO:0000313" key="2">
    <source>
        <dbReference type="WBParaSite" id="ALUE_0000383601-mRNA-1"/>
    </source>
</evidence>
<reference evidence="2" key="1">
    <citation type="submission" date="2017-02" db="UniProtKB">
        <authorList>
            <consortium name="WormBaseParasite"/>
        </authorList>
    </citation>
    <scope>IDENTIFICATION</scope>
</reference>
<dbReference type="Proteomes" id="UP000036681">
    <property type="component" value="Unplaced"/>
</dbReference>
<dbReference type="AlphaFoldDB" id="A0A0M3HPJ7"/>
<protein>
    <submittedName>
        <fullName evidence="2">Ig-like domain-containing protein</fullName>
    </submittedName>
</protein>
<keyword evidence="1" id="KW-1185">Reference proteome</keyword>
<name>A0A0M3HPJ7_ASCLU</name>
<evidence type="ECO:0000313" key="1">
    <source>
        <dbReference type="Proteomes" id="UP000036681"/>
    </source>
</evidence>
<organism evidence="1 2">
    <name type="scientific">Ascaris lumbricoides</name>
    <name type="common">Giant roundworm</name>
    <dbReference type="NCBI Taxonomy" id="6252"/>
    <lineage>
        <taxon>Eukaryota</taxon>
        <taxon>Metazoa</taxon>
        <taxon>Ecdysozoa</taxon>
        <taxon>Nematoda</taxon>
        <taxon>Chromadorea</taxon>
        <taxon>Rhabditida</taxon>
        <taxon>Spirurina</taxon>
        <taxon>Ascaridomorpha</taxon>
        <taxon>Ascaridoidea</taxon>
        <taxon>Ascarididae</taxon>
        <taxon>Ascaris</taxon>
    </lineage>
</organism>